<evidence type="ECO:0000256" key="1">
    <source>
        <dbReference type="ARBA" id="ARBA00001554"/>
    </source>
</evidence>
<comment type="caution">
    <text evidence="5">The sequence shown here is derived from an EMBL/GenBank/DDBJ whole genome shotgun (WGS) entry which is preliminary data.</text>
</comment>
<comment type="catalytic activity">
    <reaction evidence="1">
        <text>(4aS,6R)-4a-hydroxy-L-erythro-5,6,7,8-tetrahydrobiopterin = (6R)-L-erythro-6,7-dihydrobiopterin + H2O</text>
        <dbReference type="Rhea" id="RHEA:11920"/>
        <dbReference type="ChEBI" id="CHEBI:15377"/>
        <dbReference type="ChEBI" id="CHEBI:15642"/>
        <dbReference type="ChEBI" id="CHEBI:43120"/>
        <dbReference type="EC" id="4.2.1.96"/>
    </reaction>
</comment>
<proteinExistence type="inferred from homology"/>
<dbReference type="EMBL" id="SOQX01000001">
    <property type="protein sequence ID" value="TDY04031.1"/>
    <property type="molecule type" value="Genomic_DNA"/>
</dbReference>
<dbReference type="Proteomes" id="UP000294914">
    <property type="component" value="Unassembled WGS sequence"/>
</dbReference>
<evidence type="ECO:0000256" key="3">
    <source>
        <dbReference type="ARBA" id="ARBA00013252"/>
    </source>
</evidence>
<keyword evidence="6" id="KW-1185">Reference proteome</keyword>
<dbReference type="SUPFAM" id="SSF55248">
    <property type="entry name" value="PCD-like"/>
    <property type="match status" value="1"/>
</dbReference>
<dbReference type="RefSeq" id="WP_134080592.1">
    <property type="nucleotide sequence ID" value="NZ_SOQX01000001.1"/>
</dbReference>
<reference evidence="5 6" key="1">
    <citation type="submission" date="2019-03" db="EMBL/GenBank/DDBJ databases">
        <title>Genomic Encyclopedia of Type Strains, Phase IV (KMG-IV): sequencing the most valuable type-strain genomes for metagenomic binning, comparative biology and taxonomic classification.</title>
        <authorList>
            <person name="Goeker M."/>
        </authorList>
    </citation>
    <scope>NUCLEOTIDE SEQUENCE [LARGE SCALE GENOMIC DNA]</scope>
    <source>
        <strain evidence="5 6">DSM 16326</strain>
    </source>
</reference>
<accession>A0A4R8ISK5</accession>
<gene>
    <name evidence="5" type="ORF">EDC23_0402</name>
</gene>
<dbReference type="GO" id="GO:0008124">
    <property type="term" value="F:4-alpha-hydroxytetrahydrobiopterin dehydratase activity"/>
    <property type="evidence" value="ECO:0007669"/>
    <property type="project" value="UniProtKB-EC"/>
</dbReference>
<dbReference type="Gene3D" id="3.30.1360.20">
    <property type="entry name" value="Transcriptional coactivator/pterin dehydratase"/>
    <property type="match status" value="1"/>
</dbReference>
<dbReference type="OrthoDB" id="5297462at2"/>
<dbReference type="GO" id="GO:0006729">
    <property type="term" value="P:tetrahydrobiopterin biosynthetic process"/>
    <property type="evidence" value="ECO:0007669"/>
    <property type="project" value="InterPro"/>
</dbReference>
<name>A0A4R8ISK5_9GAMM</name>
<keyword evidence="4" id="KW-0456">Lyase</keyword>
<organism evidence="5 6">
    <name type="scientific">Thiohalophilus thiocyanatoxydans</name>
    <dbReference type="NCBI Taxonomy" id="381308"/>
    <lineage>
        <taxon>Bacteria</taxon>
        <taxon>Pseudomonadati</taxon>
        <taxon>Pseudomonadota</taxon>
        <taxon>Gammaproteobacteria</taxon>
        <taxon>Thiohalomonadales</taxon>
        <taxon>Thiohalophilaceae</taxon>
        <taxon>Thiohalophilus</taxon>
    </lineage>
</organism>
<evidence type="ECO:0000313" key="6">
    <source>
        <dbReference type="Proteomes" id="UP000294914"/>
    </source>
</evidence>
<sequence>MSQQWQERIRPARLERRYEFADYQSLRDFLDRAADISEREGLYPDMGFGRDYVNVTIHADEESNELGDQQRRLAAEYDALLDTEQGTH</sequence>
<protein>
    <recommendedName>
        <fullName evidence="3">4a-hydroxytetrahydrobiopterin dehydratase</fullName>
        <ecNumber evidence="3">4.2.1.96</ecNumber>
    </recommendedName>
</protein>
<comment type="similarity">
    <text evidence="2">Belongs to the pterin-4-alpha-carbinolamine dehydratase family.</text>
</comment>
<dbReference type="Pfam" id="PF01329">
    <property type="entry name" value="Pterin_4a"/>
    <property type="match status" value="1"/>
</dbReference>
<dbReference type="InterPro" id="IPR001533">
    <property type="entry name" value="Pterin_deHydtase"/>
</dbReference>
<evidence type="ECO:0000313" key="5">
    <source>
        <dbReference type="EMBL" id="TDY04031.1"/>
    </source>
</evidence>
<dbReference type="AlphaFoldDB" id="A0A4R8ISK5"/>
<dbReference type="EC" id="4.2.1.96" evidence="3"/>
<evidence type="ECO:0000256" key="4">
    <source>
        <dbReference type="ARBA" id="ARBA00023239"/>
    </source>
</evidence>
<evidence type="ECO:0000256" key="2">
    <source>
        <dbReference type="ARBA" id="ARBA00006472"/>
    </source>
</evidence>
<dbReference type="InterPro" id="IPR036428">
    <property type="entry name" value="PCD_sf"/>
</dbReference>